<dbReference type="SUPFAM" id="SSF55811">
    <property type="entry name" value="Nudix"/>
    <property type="match status" value="1"/>
</dbReference>
<feature type="compositionally biased region" description="Low complexity" evidence="1">
    <location>
        <begin position="900"/>
        <end position="909"/>
    </location>
</feature>
<feature type="region of interest" description="Disordered" evidence="1">
    <location>
        <begin position="17"/>
        <end position="96"/>
    </location>
</feature>
<dbReference type="Gene3D" id="3.90.79.10">
    <property type="entry name" value="Nucleoside Triphosphate Pyrophosphohydrolase"/>
    <property type="match status" value="1"/>
</dbReference>
<dbReference type="Gene3D" id="3.90.176.10">
    <property type="entry name" value="Toxin ADP-ribosyltransferase, Chain A, domain 1"/>
    <property type="match status" value="1"/>
</dbReference>
<protein>
    <submittedName>
        <fullName evidence="3">Nudix_Hydrolase domain containing protein</fullName>
    </submittedName>
</protein>
<dbReference type="SUPFAM" id="SSF56399">
    <property type="entry name" value="ADP-ribosylation"/>
    <property type="match status" value="1"/>
</dbReference>
<dbReference type="PROSITE" id="PS51996">
    <property type="entry name" value="TR_MART"/>
    <property type="match status" value="1"/>
</dbReference>
<feature type="region of interest" description="Disordered" evidence="1">
    <location>
        <begin position="1132"/>
        <end position="1155"/>
    </location>
</feature>
<keyword evidence="3" id="KW-0378">Hydrolase</keyword>
<reference evidence="3" key="1">
    <citation type="submission" date="2020-05" db="EMBL/GenBank/DDBJ databases">
        <authorList>
            <person name="Chiriac C."/>
            <person name="Salcher M."/>
            <person name="Ghai R."/>
            <person name="Kavagutti S V."/>
        </authorList>
    </citation>
    <scope>NUCLEOTIDE SEQUENCE</scope>
</reference>
<evidence type="ECO:0000256" key="1">
    <source>
        <dbReference type="SAM" id="MobiDB-lite"/>
    </source>
</evidence>
<feature type="domain" description="Nudix hydrolase" evidence="2">
    <location>
        <begin position="220"/>
        <end position="343"/>
    </location>
</feature>
<dbReference type="InterPro" id="IPR003540">
    <property type="entry name" value="ADP-ribosyltransferase"/>
</dbReference>
<evidence type="ECO:0000259" key="2">
    <source>
        <dbReference type="PROSITE" id="PS51462"/>
    </source>
</evidence>
<proteinExistence type="predicted"/>
<sequence length="1503" mass="157981">MSVPRGTTLLAATVALLKGWDEKKHPRNPKGGPNGGEFTDSGKGFSYLDWLTKKPHYPSGSPGKPQYKPLPSEKPAPKHPGTKPDDPFGNTLGDWDMGTSSLWGGSDYKPMGAFAPVKARPGSKLHPAVDDFGKPIRIQFPTKAGPVENITNPDKVATFVPGGDVPASLNGVKFAPWKAPTTIPGWATVAGQNAKLEQGMPFNHGGSEWWQDTTSGKKFQPKVGAGVVIIEPDGRVWLTRPTNSFGNYIHTFPKGTVENGLSLQASAIKEAYEETGLKVKIVGVLGDYKRTTSTARFFVAQRVGGTPKNMGWESQALRLAPKNRLHALLNNAVDRGIADDFAAEFGLGKPSIKKERTDAELEALVARVGALLSKDAGAGLDHQMIIDIAQIVLPKGTFDKWKKGDTSPGFTTRMSNLIAAAKKGDYAALSKVNVGNATSKVKAALLSQLAHKLQGNPGGAKMSIWSYDPAFNPHPAPRPGTEPSTPQVPPLAGTGPGAMVYHGGKPFVQMGGGNPDQPRWPKGSPLGGQWKEYLGPIVKPPVIGGGASNPQYQAQANALFDMAQKGEWPLIAAATAKLQQKHDASQAKGKSNSHDKWNEKVFQYAQALQSDHTAAPVAEAKAVAIVGPDNIAGWTYLGAKPGGSAQGGLYKDAEGTTWLVKSYKSVEQAQNEVLSAKLMEAVGVNVPTMKLVATGDKYTGVGVGVASKMLDGEWKNYGGLQGFQQDNAADQIRKDFAVHAWLANYDAIGMSGDNYVVNKLGQAFHIDPGGALLYRAQGTPKGSAFTTTADEWDSLRSPGMNPQAAAVFGKMTSADLSNSAARLFTVTPDAISSLVNTYGPGNATAKAALTAKILARRLDVVKRGGWDQNGDPLPDTIKAFNSPLVSAQGKPIHPDPVAAQASAALAPKAPRSPKVNTGPEFELPVPKPTFASGFAHADKYYGALADKMIAAHKAGDIGALSALAYKNGDGTKPGWPAKTANGKAMTEFHSALLGDLGGKKVAGMAESAAQAAQTLSKPVPVADIPKPGTSKGNLPAMPSSEKYLHAPKDNASPQTKHDSGAHNAKIGYLDSLAKNGDVKGLLGQGYGSNHYAQKQVEFVNNALDALGSPFKVSTSQKANSHAAITGGVTPEQLASAGVKPPTVPQAPTPAAKPSAAPAITPLRIPAVPDFANWNGQGKPLSSKPHVNEQNQQLVNQMQAFGMKGDAAGLKAMKFQPLDKETGQPSGAMKPMMEHPSVQVTSYYKDALEAFVPKPPKPKMDAASIQKVGDAFKALAGAFPDSNKLLQFNHTIGRYGVLGKIEGDPLSGWKPTEVSKSNGKLNVGELHAKSWAGYNALSSTEKSAIKSYTGSAYHSMNNPVTGEGTHTNVGYAISGVAKAAVPLPVGMVISRGIGSMSAKDVKLLEKSEGHILKDFGIISTGLEPGWSGHVRLRITVGEGVKGLYVGQHGGKSGISVSGQESGGELLLPYGTKFYVRKVLKPGFKDAHGSWSSSTVVLDVVALPN</sequence>
<dbReference type="GO" id="GO:0016787">
    <property type="term" value="F:hydrolase activity"/>
    <property type="evidence" value="ECO:0007669"/>
    <property type="project" value="UniProtKB-KW"/>
</dbReference>
<dbReference type="CDD" id="cd02883">
    <property type="entry name" value="NUDIX_Hydrolase"/>
    <property type="match status" value="1"/>
</dbReference>
<dbReference type="InterPro" id="IPR000086">
    <property type="entry name" value="NUDIX_hydrolase_dom"/>
</dbReference>
<organism evidence="3">
    <name type="scientific">uncultured Caudovirales phage</name>
    <dbReference type="NCBI Taxonomy" id="2100421"/>
    <lineage>
        <taxon>Viruses</taxon>
        <taxon>Duplodnaviria</taxon>
        <taxon>Heunggongvirae</taxon>
        <taxon>Uroviricota</taxon>
        <taxon>Caudoviricetes</taxon>
        <taxon>Peduoviridae</taxon>
        <taxon>Maltschvirus</taxon>
        <taxon>Maltschvirus maltsch</taxon>
    </lineage>
</organism>
<feature type="region of interest" description="Disordered" evidence="1">
    <location>
        <begin position="1012"/>
        <end position="1062"/>
    </location>
</feature>
<dbReference type="PROSITE" id="PS51462">
    <property type="entry name" value="NUDIX"/>
    <property type="match status" value="1"/>
</dbReference>
<feature type="region of interest" description="Disordered" evidence="1">
    <location>
        <begin position="900"/>
        <end position="921"/>
    </location>
</feature>
<dbReference type="InterPro" id="IPR015797">
    <property type="entry name" value="NUDIX_hydrolase-like_dom_sf"/>
</dbReference>
<name>A0A6J5Q7F2_9CAUD</name>
<dbReference type="GO" id="GO:0005576">
    <property type="term" value="C:extracellular region"/>
    <property type="evidence" value="ECO:0007669"/>
    <property type="project" value="InterPro"/>
</dbReference>
<gene>
    <name evidence="3" type="ORF">UFOVP1040_2</name>
</gene>
<evidence type="ECO:0000313" key="3">
    <source>
        <dbReference type="EMBL" id="CAB4179963.1"/>
    </source>
</evidence>
<dbReference type="EMBL" id="LR796994">
    <property type="protein sequence ID" value="CAB4179963.1"/>
    <property type="molecule type" value="Genomic_DNA"/>
</dbReference>
<dbReference type="Pfam" id="PF03496">
    <property type="entry name" value="ADPrib_exo_Tox"/>
    <property type="match status" value="1"/>
</dbReference>
<accession>A0A6J5Q7F2</accession>
<dbReference type="Pfam" id="PF00293">
    <property type="entry name" value="NUDIX"/>
    <property type="match status" value="1"/>
</dbReference>